<dbReference type="OrthoDB" id="1122172at2"/>
<evidence type="ECO:0000313" key="3">
    <source>
        <dbReference type="Proteomes" id="UP000219559"/>
    </source>
</evidence>
<proteinExistence type="predicted"/>
<name>A0A2A4G3I2_9FLAO</name>
<dbReference type="RefSeq" id="WP_097441101.1">
    <property type="nucleotide sequence ID" value="NZ_KZ300477.1"/>
</dbReference>
<evidence type="ECO:0000256" key="1">
    <source>
        <dbReference type="SAM" id="MobiDB-lite"/>
    </source>
</evidence>
<protein>
    <submittedName>
        <fullName evidence="2">Uncharacterized protein</fullName>
    </submittedName>
</protein>
<feature type="compositionally biased region" description="Acidic residues" evidence="1">
    <location>
        <begin position="80"/>
        <end position="92"/>
    </location>
</feature>
<keyword evidence="3" id="KW-1185">Reference proteome</keyword>
<dbReference type="EMBL" id="NBWU01000007">
    <property type="protein sequence ID" value="PCE62991.1"/>
    <property type="molecule type" value="Genomic_DNA"/>
</dbReference>
<feature type="region of interest" description="Disordered" evidence="1">
    <location>
        <begin position="69"/>
        <end position="92"/>
    </location>
</feature>
<comment type="caution">
    <text evidence="2">The sequence shown here is derived from an EMBL/GenBank/DDBJ whole genome shotgun (WGS) entry which is preliminary data.</text>
</comment>
<organism evidence="2 3">
    <name type="scientific">Sediminicola luteus</name>
    <dbReference type="NCBI Taxonomy" id="319238"/>
    <lineage>
        <taxon>Bacteria</taxon>
        <taxon>Pseudomonadati</taxon>
        <taxon>Bacteroidota</taxon>
        <taxon>Flavobacteriia</taxon>
        <taxon>Flavobacteriales</taxon>
        <taxon>Flavobacteriaceae</taxon>
        <taxon>Sediminicola</taxon>
    </lineage>
</organism>
<dbReference type="Proteomes" id="UP000219559">
    <property type="component" value="Unassembled WGS sequence"/>
</dbReference>
<gene>
    <name evidence="2" type="ORF">B7P33_17090</name>
</gene>
<evidence type="ECO:0000313" key="2">
    <source>
        <dbReference type="EMBL" id="PCE62991.1"/>
    </source>
</evidence>
<dbReference type="AlphaFoldDB" id="A0A2A4G3I2"/>
<accession>A0A2A4G3I2</accession>
<reference evidence="2 3" key="1">
    <citation type="submission" date="2017-04" db="EMBL/GenBank/DDBJ databases">
        <title>A new member of the family Flavobacteriaceae isolated from ascidians.</title>
        <authorList>
            <person name="Chen L."/>
        </authorList>
    </citation>
    <scope>NUCLEOTIDE SEQUENCE [LARGE SCALE GENOMIC DNA]</scope>
    <source>
        <strain evidence="2 3">HQA918</strain>
    </source>
</reference>
<sequence>MGTKANLNLKKIIIDHKKLDPTVRALFTAKFGDGFDDDEIINFRTANGELVECLEVRTEDTIYLVKMGKYSPTSGNVDPLDQDEDNQYDGDD</sequence>